<organism evidence="5 6">
    <name type="scientific">Neohortaea acidophila</name>
    <dbReference type="NCBI Taxonomy" id="245834"/>
    <lineage>
        <taxon>Eukaryota</taxon>
        <taxon>Fungi</taxon>
        <taxon>Dikarya</taxon>
        <taxon>Ascomycota</taxon>
        <taxon>Pezizomycotina</taxon>
        <taxon>Dothideomycetes</taxon>
        <taxon>Dothideomycetidae</taxon>
        <taxon>Mycosphaerellales</taxon>
        <taxon>Teratosphaeriaceae</taxon>
        <taxon>Neohortaea</taxon>
    </lineage>
</organism>
<keyword evidence="4" id="KW-0472">Membrane</keyword>
<evidence type="ECO:0000256" key="4">
    <source>
        <dbReference type="SAM" id="Phobius"/>
    </source>
</evidence>
<feature type="region of interest" description="Disordered" evidence="3">
    <location>
        <begin position="398"/>
        <end position="450"/>
    </location>
</feature>
<sequence>MPIPILRQVVFDGLDSVPWVWPALKAVPWLALVVLLKWFFGGARNTGERDMHGKVVLVTGGTSGVGEAVVRDLATHGAQIVLLTQHALSDPFLVEFIQDVRSQTNNQLLTAEQVDLASLHSIRRFATKWIDNVPPRRLDMVVLCANTTSTASARAVKEGEEVGDLAEEGVERIWQVNYLANFHLLSILSPAIRAQPPDRDVRIIIGACSSYLSGDLLHITHPSSSKPFSKGKPQPNTQPLLEPTRVSPANAFPTSKFALTAFALALQKHLSSYTRPDKFPMNAKVLLVDPGLCRTPGTRRWLTWGSLLGLLLYLLTYPIWWLVLKSPDQGAQSFLYAAMDQRFSLLAQSLDENLKETEKGGWYIKECAPRKFGRKDVTEEETQKKLWDYSERMIEEAEKQGASRRAREKKEAEDAKDEAEAVKELQDYKAKVGKKDGQKQGGSRRSRKAG</sequence>
<feature type="transmembrane region" description="Helical" evidence="4">
    <location>
        <begin position="301"/>
        <end position="323"/>
    </location>
</feature>
<accession>A0A6A6PT76</accession>
<dbReference type="Gene3D" id="3.40.50.720">
    <property type="entry name" value="NAD(P)-binding Rossmann-like Domain"/>
    <property type="match status" value="1"/>
</dbReference>
<dbReference type="GO" id="GO:0016491">
    <property type="term" value="F:oxidoreductase activity"/>
    <property type="evidence" value="ECO:0007669"/>
    <property type="project" value="UniProtKB-KW"/>
</dbReference>
<proteinExistence type="inferred from homology"/>
<comment type="similarity">
    <text evidence="1">Belongs to the short-chain dehydrogenases/reductases (SDR) family.</text>
</comment>
<keyword evidence="4" id="KW-1133">Transmembrane helix</keyword>
<dbReference type="SUPFAM" id="SSF51735">
    <property type="entry name" value="NAD(P)-binding Rossmann-fold domains"/>
    <property type="match status" value="1"/>
</dbReference>
<feature type="transmembrane region" description="Helical" evidence="4">
    <location>
        <begin position="20"/>
        <end position="40"/>
    </location>
</feature>
<evidence type="ECO:0000313" key="5">
    <source>
        <dbReference type="EMBL" id="KAF2482881.1"/>
    </source>
</evidence>
<dbReference type="PANTHER" id="PTHR24320">
    <property type="entry name" value="RETINOL DEHYDROGENASE"/>
    <property type="match status" value="1"/>
</dbReference>
<evidence type="ECO:0000256" key="3">
    <source>
        <dbReference type="SAM" id="MobiDB-lite"/>
    </source>
</evidence>
<dbReference type="PRINTS" id="PR00081">
    <property type="entry name" value="GDHRDH"/>
</dbReference>
<dbReference type="Proteomes" id="UP000799767">
    <property type="component" value="Unassembled WGS sequence"/>
</dbReference>
<protein>
    <recommendedName>
        <fullName evidence="7">NAD(P)-binding protein</fullName>
    </recommendedName>
</protein>
<dbReference type="GeneID" id="54472012"/>
<dbReference type="EMBL" id="MU001635">
    <property type="protein sequence ID" value="KAF2482881.1"/>
    <property type="molecule type" value="Genomic_DNA"/>
</dbReference>
<feature type="compositionally biased region" description="Low complexity" evidence="3">
    <location>
        <begin position="223"/>
        <end position="235"/>
    </location>
</feature>
<evidence type="ECO:0008006" key="7">
    <source>
        <dbReference type="Google" id="ProtNLM"/>
    </source>
</evidence>
<feature type="compositionally biased region" description="Basic and acidic residues" evidence="3">
    <location>
        <begin position="408"/>
        <end position="438"/>
    </location>
</feature>
<feature type="region of interest" description="Disordered" evidence="3">
    <location>
        <begin position="223"/>
        <end position="244"/>
    </location>
</feature>
<dbReference type="AlphaFoldDB" id="A0A6A6PT76"/>
<dbReference type="Pfam" id="PF00106">
    <property type="entry name" value="adh_short"/>
    <property type="match status" value="1"/>
</dbReference>
<name>A0A6A6PT76_9PEZI</name>
<reference evidence="5" key="1">
    <citation type="journal article" date="2020" name="Stud. Mycol.">
        <title>101 Dothideomycetes genomes: a test case for predicting lifestyles and emergence of pathogens.</title>
        <authorList>
            <person name="Haridas S."/>
            <person name="Albert R."/>
            <person name="Binder M."/>
            <person name="Bloem J."/>
            <person name="Labutti K."/>
            <person name="Salamov A."/>
            <person name="Andreopoulos B."/>
            <person name="Baker S."/>
            <person name="Barry K."/>
            <person name="Bills G."/>
            <person name="Bluhm B."/>
            <person name="Cannon C."/>
            <person name="Castanera R."/>
            <person name="Culley D."/>
            <person name="Daum C."/>
            <person name="Ezra D."/>
            <person name="Gonzalez J."/>
            <person name="Henrissat B."/>
            <person name="Kuo A."/>
            <person name="Liang C."/>
            <person name="Lipzen A."/>
            <person name="Lutzoni F."/>
            <person name="Magnuson J."/>
            <person name="Mondo S."/>
            <person name="Nolan M."/>
            <person name="Ohm R."/>
            <person name="Pangilinan J."/>
            <person name="Park H.-J."/>
            <person name="Ramirez L."/>
            <person name="Alfaro M."/>
            <person name="Sun H."/>
            <person name="Tritt A."/>
            <person name="Yoshinaga Y."/>
            <person name="Zwiers L.-H."/>
            <person name="Turgeon B."/>
            <person name="Goodwin S."/>
            <person name="Spatafora J."/>
            <person name="Crous P."/>
            <person name="Grigoriev I."/>
        </authorList>
    </citation>
    <scope>NUCLEOTIDE SEQUENCE</scope>
    <source>
        <strain evidence="5">CBS 113389</strain>
    </source>
</reference>
<evidence type="ECO:0000256" key="2">
    <source>
        <dbReference type="ARBA" id="ARBA00023002"/>
    </source>
</evidence>
<dbReference type="RefSeq" id="XP_033589451.1">
    <property type="nucleotide sequence ID" value="XM_033731010.1"/>
</dbReference>
<gene>
    <name evidence="5" type="ORF">BDY17DRAFT_249722</name>
</gene>
<keyword evidence="6" id="KW-1185">Reference proteome</keyword>
<dbReference type="PANTHER" id="PTHR24320:SF285">
    <property type="entry name" value="RETINOL DEHYDROGENASE 14"/>
    <property type="match status" value="1"/>
</dbReference>
<evidence type="ECO:0000313" key="6">
    <source>
        <dbReference type="Proteomes" id="UP000799767"/>
    </source>
</evidence>
<dbReference type="InterPro" id="IPR002347">
    <property type="entry name" value="SDR_fam"/>
</dbReference>
<dbReference type="InterPro" id="IPR036291">
    <property type="entry name" value="NAD(P)-bd_dom_sf"/>
</dbReference>
<keyword evidence="2" id="KW-0560">Oxidoreductase</keyword>
<evidence type="ECO:0000256" key="1">
    <source>
        <dbReference type="ARBA" id="ARBA00006484"/>
    </source>
</evidence>
<keyword evidence="4" id="KW-0812">Transmembrane</keyword>
<dbReference type="OrthoDB" id="191979at2759"/>